<reference evidence="2 3" key="1">
    <citation type="submission" date="2019-12" db="EMBL/GenBank/DDBJ databases">
        <title>Nocardia sp. nov. ET3-3 isolated from soil.</title>
        <authorList>
            <person name="Kanchanasin P."/>
            <person name="Tanasupawat S."/>
            <person name="Yuki M."/>
            <person name="Kudo T."/>
        </authorList>
    </citation>
    <scope>NUCLEOTIDE SEQUENCE [LARGE SCALE GENOMIC DNA]</scope>
    <source>
        <strain evidence="2 3">ET3-3</strain>
    </source>
</reference>
<dbReference type="AlphaFoldDB" id="A0A7K1V7C1"/>
<evidence type="ECO:0008006" key="4">
    <source>
        <dbReference type="Google" id="ProtNLM"/>
    </source>
</evidence>
<keyword evidence="1" id="KW-0472">Membrane</keyword>
<evidence type="ECO:0000256" key="1">
    <source>
        <dbReference type="SAM" id="Phobius"/>
    </source>
</evidence>
<evidence type="ECO:0000313" key="2">
    <source>
        <dbReference type="EMBL" id="MVU82352.1"/>
    </source>
</evidence>
<feature type="transmembrane region" description="Helical" evidence="1">
    <location>
        <begin position="65"/>
        <end position="85"/>
    </location>
</feature>
<accession>A0A7K1V7C1</accession>
<organism evidence="2 3">
    <name type="scientific">Nocardia terrae</name>
    <dbReference type="NCBI Taxonomy" id="2675851"/>
    <lineage>
        <taxon>Bacteria</taxon>
        <taxon>Bacillati</taxon>
        <taxon>Actinomycetota</taxon>
        <taxon>Actinomycetes</taxon>
        <taxon>Mycobacteriales</taxon>
        <taxon>Nocardiaceae</taxon>
        <taxon>Nocardia</taxon>
    </lineage>
</organism>
<dbReference type="Proteomes" id="UP000466794">
    <property type="component" value="Unassembled WGS sequence"/>
</dbReference>
<keyword evidence="1" id="KW-1133">Transmembrane helix</keyword>
<sequence>MSTFIGELAKKLAEKWMTLLVLPGLLLLATAACGYLLRNRRWNDLTALTSLLSDRTQTVAGRGNVTVALAVAAVLLAAAAAGFAANGTGWAISHIWLSHRLTWLGKPLTWWRRQRWIAAEQAALGTTASPTAPASVMRLLYRWNQVLPNDPAVRRNRICLAPPQRPTWIGDRVAATGTRVENQYGLDLASTWPRLWPLLPDAIRTDITTARAAFDQTTTLGGWAVLYTVVGAWTGWWPAVAVGIGTFVAAWYRARSAIADLTDLVESAIDLYATTLADALGIPTIDGHVHRHTGRQITARIRKGT</sequence>
<gene>
    <name evidence="2" type="ORF">GPX89_34605</name>
</gene>
<comment type="caution">
    <text evidence="2">The sequence shown here is derived from an EMBL/GenBank/DDBJ whole genome shotgun (WGS) entry which is preliminary data.</text>
</comment>
<protein>
    <recommendedName>
        <fullName evidence="4">Vegetative cell wall protein gp1</fullName>
    </recommendedName>
</protein>
<evidence type="ECO:0000313" key="3">
    <source>
        <dbReference type="Proteomes" id="UP000466794"/>
    </source>
</evidence>
<keyword evidence="3" id="KW-1185">Reference proteome</keyword>
<dbReference type="RefSeq" id="WP_157391971.1">
    <property type="nucleotide sequence ID" value="NZ_WRPP01000009.1"/>
</dbReference>
<proteinExistence type="predicted"/>
<feature type="transmembrane region" description="Helical" evidence="1">
    <location>
        <begin position="16"/>
        <end position="37"/>
    </location>
</feature>
<keyword evidence="1" id="KW-0812">Transmembrane</keyword>
<name>A0A7K1V7C1_9NOCA</name>
<dbReference type="EMBL" id="WRPP01000009">
    <property type="protein sequence ID" value="MVU82352.1"/>
    <property type="molecule type" value="Genomic_DNA"/>
</dbReference>